<evidence type="ECO:0000313" key="1">
    <source>
        <dbReference type="EMBL" id="APG25823.1"/>
    </source>
</evidence>
<dbReference type="KEGG" id="pace:A6070_07005"/>
<name>A0A1L3GIQ9_SYNAC</name>
<accession>A0A1L3GIQ9</accession>
<dbReference type="STRING" id="29542.A6070_07005"/>
<reference evidence="1 2" key="1">
    <citation type="journal article" date="2017" name="Genome Announc.">
        <title>Complete Genome Sequences of Two Acetylene-Fermenting Pelobacter acetylenicus Strains.</title>
        <authorList>
            <person name="Sutton J.M."/>
            <person name="Baesman S.M."/>
            <person name="Fierst J.L."/>
            <person name="Poret-Peterson A.T."/>
            <person name="Oremland R.S."/>
            <person name="Dunlap D.S."/>
            <person name="Akob D.M."/>
        </authorList>
    </citation>
    <scope>NUCLEOTIDE SEQUENCE [LARGE SCALE GENOMIC DNA]</scope>
    <source>
        <strain evidence="1 2">DSM 3247</strain>
    </source>
</reference>
<sequence length="84" mass="9722">MSFPGNMSIGIKASGPAKLPHDNRYVRYPQGNIFEMAEFFKSIFQGVGRFPVANNRLSSLFLCSIKVWAVKKTARFYFYAYRRM</sequence>
<dbReference type="EMBL" id="CP015518">
    <property type="protein sequence ID" value="APG25823.1"/>
    <property type="molecule type" value="Genomic_DNA"/>
</dbReference>
<evidence type="ECO:0000313" key="2">
    <source>
        <dbReference type="Proteomes" id="UP000182264"/>
    </source>
</evidence>
<organism evidence="1 2">
    <name type="scientific">Syntrophotalea acetylenica</name>
    <name type="common">Pelobacter acetylenicus</name>
    <dbReference type="NCBI Taxonomy" id="29542"/>
    <lineage>
        <taxon>Bacteria</taxon>
        <taxon>Pseudomonadati</taxon>
        <taxon>Thermodesulfobacteriota</taxon>
        <taxon>Desulfuromonadia</taxon>
        <taxon>Desulfuromonadales</taxon>
        <taxon>Syntrophotaleaceae</taxon>
        <taxon>Syntrophotalea</taxon>
    </lineage>
</organism>
<protein>
    <submittedName>
        <fullName evidence="1">Uncharacterized protein</fullName>
    </submittedName>
</protein>
<gene>
    <name evidence="1" type="ORF">A7E75_12985</name>
</gene>
<keyword evidence="2" id="KW-1185">Reference proteome</keyword>
<proteinExistence type="predicted"/>
<dbReference type="AlphaFoldDB" id="A0A1L3GIQ9"/>
<dbReference type="Proteomes" id="UP000182264">
    <property type="component" value="Chromosome"/>
</dbReference>